<proteinExistence type="predicted"/>
<gene>
    <name evidence="1" type="ORF">ACH5RR_029866</name>
</gene>
<accession>A0ABD2YWG1</accession>
<sequence>MDAFSCLLKGNPLFVLQKGILQHTETLQDGDNSNLTAAEKLRVPVLDCNPNLTSGANYDNVVDSLEAGNLELGVSVMPLTSDV</sequence>
<comment type="caution">
    <text evidence="1">The sequence shown here is derived from an EMBL/GenBank/DDBJ whole genome shotgun (WGS) entry which is preliminary data.</text>
</comment>
<dbReference type="Proteomes" id="UP001630127">
    <property type="component" value="Unassembled WGS sequence"/>
</dbReference>
<dbReference type="EMBL" id="JBJUIK010000012">
    <property type="protein sequence ID" value="KAL3510465.1"/>
    <property type="molecule type" value="Genomic_DNA"/>
</dbReference>
<evidence type="ECO:0000313" key="1">
    <source>
        <dbReference type="EMBL" id="KAL3510465.1"/>
    </source>
</evidence>
<protein>
    <submittedName>
        <fullName evidence="1">Uncharacterized protein</fullName>
    </submittedName>
</protein>
<organism evidence="1 2">
    <name type="scientific">Cinchona calisaya</name>
    <dbReference type="NCBI Taxonomy" id="153742"/>
    <lineage>
        <taxon>Eukaryota</taxon>
        <taxon>Viridiplantae</taxon>
        <taxon>Streptophyta</taxon>
        <taxon>Embryophyta</taxon>
        <taxon>Tracheophyta</taxon>
        <taxon>Spermatophyta</taxon>
        <taxon>Magnoliopsida</taxon>
        <taxon>eudicotyledons</taxon>
        <taxon>Gunneridae</taxon>
        <taxon>Pentapetalae</taxon>
        <taxon>asterids</taxon>
        <taxon>lamiids</taxon>
        <taxon>Gentianales</taxon>
        <taxon>Rubiaceae</taxon>
        <taxon>Cinchonoideae</taxon>
        <taxon>Cinchoneae</taxon>
        <taxon>Cinchona</taxon>
    </lineage>
</organism>
<dbReference type="AlphaFoldDB" id="A0ABD2YWG1"/>
<name>A0ABD2YWG1_9GENT</name>
<reference evidence="1 2" key="1">
    <citation type="submission" date="2024-11" db="EMBL/GenBank/DDBJ databases">
        <title>A near-complete genome assembly of Cinchona calisaya.</title>
        <authorList>
            <person name="Lian D.C."/>
            <person name="Zhao X.W."/>
            <person name="Wei L."/>
        </authorList>
    </citation>
    <scope>NUCLEOTIDE SEQUENCE [LARGE SCALE GENOMIC DNA]</scope>
    <source>
        <tissue evidence="1">Nenye</tissue>
    </source>
</reference>
<evidence type="ECO:0000313" key="2">
    <source>
        <dbReference type="Proteomes" id="UP001630127"/>
    </source>
</evidence>
<keyword evidence="2" id="KW-1185">Reference proteome</keyword>